<dbReference type="OrthoDB" id="289038at2759"/>
<keyword evidence="3" id="KW-1185">Reference proteome</keyword>
<dbReference type="AlphaFoldDB" id="A0A9P7FTG4"/>
<evidence type="ECO:0000313" key="2">
    <source>
        <dbReference type="EMBL" id="KAG5638282.1"/>
    </source>
</evidence>
<name>A0A9P7FTG4_9AGAR</name>
<dbReference type="Proteomes" id="UP000717328">
    <property type="component" value="Unassembled WGS sequence"/>
</dbReference>
<feature type="region of interest" description="Disordered" evidence="1">
    <location>
        <begin position="63"/>
        <end position="99"/>
    </location>
</feature>
<gene>
    <name evidence="2" type="ORF">H0H81_000928</name>
</gene>
<proteinExistence type="predicted"/>
<comment type="caution">
    <text evidence="2">The sequence shown here is derived from an EMBL/GenBank/DDBJ whole genome shotgun (WGS) entry which is preliminary data.</text>
</comment>
<reference evidence="2" key="1">
    <citation type="submission" date="2021-02" db="EMBL/GenBank/DDBJ databases">
        <authorList>
            <person name="Nieuwenhuis M."/>
            <person name="Van De Peppel L.J.J."/>
        </authorList>
    </citation>
    <scope>NUCLEOTIDE SEQUENCE</scope>
    <source>
        <strain evidence="2">D49</strain>
    </source>
</reference>
<dbReference type="EMBL" id="JABCKI010005771">
    <property type="protein sequence ID" value="KAG5638282.1"/>
    <property type="molecule type" value="Genomic_DNA"/>
</dbReference>
<feature type="compositionally biased region" description="Basic and acidic residues" evidence="1">
    <location>
        <begin position="65"/>
        <end position="75"/>
    </location>
</feature>
<organism evidence="2 3">
    <name type="scientific">Sphagnurus paluster</name>
    <dbReference type="NCBI Taxonomy" id="117069"/>
    <lineage>
        <taxon>Eukaryota</taxon>
        <taxon>Fungi</taxon>
        <taxon>Dikarya</taxon>
        <taxon>Basidiomycota</taxon>
        <taxon>Agaricomycotina</taxon>
        <taxon>Agaricomycetes</taxon>
        <taxon>Agaricomycetidae</taxon>
        <taxon>Agaricales</taxon>
        <taxon>Tricholomatineae</taxon>
        <taxon>Lyophyllaceae</taxon>
        <taxon>Sphagnurus</taxon>
    </lineage>
</organism>
<accession>A0A9P7FTG4</accession>
<protein>
    <submittedName>
        <fullName evidence="2">Uncharacterized protein</fullName>
    </submittedName>
</protein>
<reference evidence="2" key="2">
    <citation type="submission" date="2021-10" db="EMBL/GenBank/DDBJ databases">
        <title>Phylogenomics reveals ancestral predisposition of the termite-cultivated fungus Termitomyces towards a domesticated lifestyle.</title>
        <authorList>
            <person name="Auxier B."/>
            <person name="Grum-Grzhimaylo A."/>
            <person name="Cardenas M.E."/>
            <person name="Lodge J.D."/>
            <person name="Laessoe T."/>
            <person name="Pedersen O."/>
            <person name="Smith M.E."/>
            <person name="Kuyper T.W."/>
            <person name="Franco-Molano E.A."/>
            <person name="Baroni T.J."/>
            <person name="Aanen D.K."/>
        </authorList>
    </citation>
    <scope>NUCLEOTIDE SEQUENCE</scope>
    <source>
        <strain evidence="2">D49</strain>
    </source>
</reference>
<evidence type="ECO:0000313" key="3">
    <source>
        <dbReference type="Proteomes" id="UP000717328"/>
    </source>
</evidence>
<sequence>MGTTRHKCMTKRSASPSILRQGGAELEYRNNSWFQFNDENITKMKSLSETSKRKPIVIDVDDSDEKALSRKNRMDARKRRRVESDEENASGPLPSNDKKAISRTDYRTISSKDAYMLIYARKVSDPMNDSLVRGGQPSHAIPVPPSNALAVVASLNAAHDEACDSYAKKQSWIKARFQERRRKVMSIYERWNVESVDADCFLVSRQALSAWLSQLKEKSANIIAQEERGQDPLVQHLLCNDIICIHGEINPNKSGNIKRIRRVRTRNRPSDD</sequence>
<evidence type="ECO:0000256" key="1">
    <source>
        <dbReference type="SAM" id="MobiDB-lite"/>
    </source>
</evidence>